<proteinExistence type="predicted"/>
<dbReference type="GO" id="GO:0019150">
    <property type="term" value="F:D-ribulokinase activity"/>
    <property type="evidence" value="ECO:0007669"/>
    <property type="project" value="TreeGrafter"/>
</dbReference>
<dbReference type="OrthoDB" id="9805576at2"/>
<evidence type="ECO:0000256" key="6">
    <source>
        <dbReference type="ARBA" id="ARBA00023277"/>
    </source>
</evidence>
<evidence type="ECO:0000259" key="7">
    <source>
        <dbReference type="Pfam" id="PF02782"/>
    </source>
</evidence>
<dbReference type="SUPFAM" id="SSF53067">
    <property type="entry name" value="Actin-like ATPase domain"/>
    <property type="match status" value="2"/>
</dbReference>
<keyword evidence="3 8" id="KW-0418">Kinase</keyword>
<dbReference type="EMBL" id="QXQB01000003">
    <property type="protein sequence ID" value="RJX38959.1"/>
    <property type="molecule type" value="Genomic_DNA"/>
</dbReference>
<accession>A0A3A6PKU8</accession>
<keyword evidence="2" id="KW-0547">Nucleotide-binding</keyword>
<evidence type="ECO:0000313" key="9">
    <source>
        <dbReference type="Proteomes" id="UP000267798"/>
    </source>
</evidence>
<dbReference type="Gene3D" id="3.30.420.40">
    <property type="match status" value="1"/>
</dbReference>
<evidence type="ECO:0000256" key="1">
    <source>
        <dbReference type="ARBA" id="ARBA00022679"/>
    </source>
</evidence>
<reference evidence="8 9" key="1">
    <citation type="submission" date="2018-09" db="EMBL/GenBank/DDBJ databases">
        <title>Paenibacillus aracenensis nov. sp. isolated from a cave in southern Spain.</title>
        <authorList>
            <person name="Jurado V."/>
            <person name="Gutierrez-Patricio S."/>
            <person name="Gonzalez-Pimentel J.L."/>
            <person name="Miller A.Z."/>
            <person name="Laiz L."/>
            <person name="Saiz-Jimenez C."/>
        </authorList>
    </citation>
    <scope>NUCLEOTIDE SEQUENCE [LARGE SCALE GENOMIC DNA]</scope>
    <source>
        <strain evidence="8 9">JCM 19203</strain>
    </source>
</reference>
<dbReference type="InterPro" id="IPR018485">
    <property type="entry name" value="FGGY_C"/>
</dbReference>
<keyword evidence="1 8" id="KW-0808">Transferase</keyword>
<organism evidence="8 9">
    <name type="scientific">Paenibacillus pinisoli</name>
    <dbReference type="NCBI Taxonomy" id="1276110"/>
    <lineage>
        <taxon>Bacteria</taxon>
        <taxon>Bacillati</taxon>
        <taxon>Bacillota</taxon>
        <taxon>Bacilli</taxon>
        <taxon>Bacillales</taxon>
        <taxon>Paenibacillaceae</taxon>
        <taxon>Paenibacillus</taxon>
    </lineage>
</organism>
<evidence type="ECO:0000313" key="8">
    <source>
        <dbReference type="EMBL" id="RJX38959.1"/>
    </source>
</evidence>
<keyword evidence="5" id="KW-0054">Arabinose catabolism</keyword>
<dbReference type="GO" id="GO:0008741">
    <property type="term" value="F:ribulokinase activity"/>
    <property type="evidence" value="ECO:0007669"/>
    <property type="project" value="UniProtKB-EC"/>
</dbReference>
<dbReference type="Proteomes" id="UP000267798">
    <property type="component" value="Unassembled WGS sequence"/>
</dbReference>
<comment type="caution">
    <text evidence="8">The sequence shown here is derived from an EMBL/GenBank/DDBJ whole genome shotgun (WGS) entry which is preliminary data.</text>
</comment>
<feature type="domain" description="Carbohydrate kinase FGGY C-terminal" evidence="7">
    <location>
        <begin position="304"/>
        <end position="520"/>
    </location>
</feature>
<keyword evidence="4" id="KW-0067">ATP-binding</keyword>
<dbReference type="Gene3D" id="1.20.58.2240">
    <property type="match status" value="1"/>
</dbReference>
<dbReference type="PANTHER" id="PTHR43435:SF4">
    <property type="entry name" value="FGGY CARBOHYDRATE KINASE DOMAIN-CONTAINING PROTEIN"/>
    <property type="match status" value="1"/>
</dbReference>
<dbReference type="InterPro" id="IPR043129">
    <property type="entry name" value="ATPase_NBD"/>
</dbReference>
<protein>
    <submittedName>
        <fullName evidence="8">Ribulokinase</fullName>
        <ecNumber evidence="8">2.7.1.16</ecNumber>
    </submittedName>
</protein>
<dbReference type="EC" id="2.7.1.16" evidence="8"/>
<dbReference type="NCBIfam" id="NF003154">
    <property type="entry name" value="PRK04123.1"/>
    <property type="match status" value="1"/>
</dbReference>
<dbReference type="AlphaFoldDB" id="A0A3A6PKU8"/>
<evidence type="ECO:0000256" key="4">
    <source>
        <dbReference type="ARBA" id="ARBA00022840"/>
    </source>
</evidence>
<name>A0A3A6PKU8_9BACL</name>
<keyword evidence="6" id="KW-0119">Carbohydrate metabolism</keyword>
<dbReference type="PANTHER" id="PTHR43435">
    <property type="entry name" value="RIBULOKINASE"/>
    <property type="match status" value="1"/>
</dbReference>
<evidence type="ECO:0000256" key="3">
    <source>
        <dbReference type="ARBA" id="ARBA00022777"/>
    </source>
</evidence>
<dbReference type="Pfam" id="PF02782">
    <property type="entry name" value="FGGY_C"/>
    <property type="match status" value="1"/>
</dbReference>
<dbReference type="GO" id="GO:0019569">
    <property type="term" value="P:L-arabinose catabolic process to D-xylulose 5-phosphate"/>
    <property type="evidence" value="ECO:0007669"/>
    <property type="project" value="InterPro"/>
</dbReference>
<evidence type="ECO:0000256" key="5">
    <source>
        <dbReference type="ARBA" id="ARBA00022935"/>
    </source>
</evidence>
<dbReference type="InterPro" id="IPR005929">
    <property type="entry name" value="Ribulokinase"/>
</dbReference>
<dbReference type="GO" id="GO:0005524">
    <property type="term" value="F:ATP binding"/>
    <property type="evidence" value="ECO:0007669"/>
    <property type="project" value="UniProtKB-KW"/>
</dbReference>
<dbReference type="GO" id="GO:0005737">
    <property type="term" value="C:cytoplasm"/>
    <property type="evidence" value="ECO:0007669"/>
    <property type="project" value="TreeGrafter"/>
</dbReference>
<dbReference type="CDD" id="cd07781">
    <property type="entry name" value="ASKHA_NBD_FGGY_L-RBK"/>
    <property type="match status" value="1"/>
</dbReference>
<keyword evidence="9" id="KW-1185">Reference proteome</keyword>
<gene>
    <name evidence="8" type="ORF">D3P09_15730</name>
</gene>
<evidence type="ECO:0000256" key="2">
    <source>
        <dbReference type="ARBA" id="ARBA00022741"/>
    </source>
</evidence>
<sequence length="572" mass="62896">MAVASIKGGLILDNKAGAIVAGADFGSDSVRVIIVEGATGRTVSEASCAYPRWAKRMYCNDEISQFRQHPLDYIEAFTAAFQSALQDAGEHAGQRLLSIGIDTTGSTPCPVDEAGIPLALRPEFADNSNAMFHLWKDHTAIAEAEEINTIFSTADTVDYTQYQGIYSSEWFWAKILHTIRKDQQVKQAAFTWMEHCDWFASLLAGGTDPLAMYRSSCAAGHKALWHSAFGGLPSEECLRQLDPYLVLIKERYGAGPQHADAAIGTISKEWAAQLGVNEQVILSGSSFDAHAGAVGAGIRPRTLVKVAGTSTVDMMIEQPERLAGKDMKHICGLAEHSIIPGYVGIEAGQAAFGDIFAWYKSLLMWPVEQMLQQTDLLSEDQKRRLREQCSEQLLYNLEAAAKEIPLTAVNPPVALDWFNGRRYPVLNEAVKGTIAGLHLGSTAPAIYQSLLMSAIFGAKRIFDSFIEHGLQIDRIVVIGGIAKKSPYIMQMMSDVLGRPIMISKQDQVCAKGAAIYAAVAGGLFTSIEEAQQMYCEPYEADYEPDPEKQQDYAKKYRQYWRLAQSIEEFHSV</sequence>